<dbReference type="PANTHER" id="PTHR44591">
    <property type="entry name" value="STRESS RESPONSE REGULATOR PROTEIN 1"/>
    <property type="match status" value="1"/>
</dbReference>
<feature type="modified residue" description="4-aspartylphosphate" evidence="2">
    <location>
        <position position="70"/>
    </location>
</feature>
<comment type="caution">
    <text evidence="4">The sequence shown here is derived from an EMBL/GenBank/DDBJ whole genome shotgun (WGS) entry which is preliminary data.</text>
</comment>
<reference evidence="4 5" key="1">
    <citation type="submission" date="2021-05" db="EMBL/GenBank/DDBJ databases">
        <title>Roseococcus sp. XZZS9, whole genome shotgun sequencing project.</title>
        <authorList>
            <person name="Zhao G."/>
            <person name="Shen L."/>
        </authorList>
    </citation>
    <scope>NUCLEOTIDE SEQUENCE [LARGE SCALE GENOMIC DNA]</scope>
    <source>
        <strain evidence="4 5">XZZS9</strain>
    </source>
</reference>
<evidence type="ECO:0000313" key="5">
    <source>
        <dbReference type="Proteomes" id="UP000766336"/>
    </source>
</evidence>
<dbReference type="Pfam" id="PF00072">
    <property type="entry name" value="Response_reg"/>
    <property type="match status" value="1"/>
</dbReference>
<organism evidence="4 5">
    <name type="scientific">Roseococcus pinisoli</name>
    <dbReference type="NCBI Taxonomy" id="2835040"/>
    <lineage>
        <taxon>Bacteria</taxon>
        <taxon>Pseudomonadati</taxon>
        <taxon>Pseudomonadota</taxon>
        <taxon>Alphaproteobacteria</taxon>
        <taxon>Acetobacterales</taxon>
        <taxon>Roseomonadaceae</taxon>
        <taxon>Roseococcus</taxon>
    </lineage>
</organism>
<dbReference type="Gene3D" id="3.40.50.2300">
    <property type="match status" value="1"/>
</dbReference>
<dbReference type="Proteomes" id="UP000766336">
    <property type="component" value="Unassembled WGS sequence"/>
</dbReference>
<dbReference type="SUPFAM" id="SSF52172">
    <property type="entry name" value="CheY-like"/>
    <property type="match status" value="1"/>
</dbReference>
<gene>
    <name evidence="4" type="ORF">KHU32_19265</name>
</gene>
<dbReference type="PROSITE" id="PS50110">
    <property type="entry name" value="RESPONSE_REGULATORY"/>
    <property type="match status" value="1"/>
</dbReference>
<feature type="domain" description="Response regulatory" evidence="3">
    <location>
        <begin position="20"/>
        <end position="131"/>
    </location>
</feature>
<protein>
    <submittedName>
        <fullName evidence="4">Response regulator</fullName>
    </submittedName>
</protein>
<keyword evidence="5" id="KW-1185">Reference proteome</keyword>
<evidence type="ECO:0000256" key="1">
    <source>
        <dbReference type="ARBA" id="ARBA00022553"/>
    </source>
</evidence>
<keyword evidence="1 2" id="KW-0597">Phosphoprotein</keyword>
<evidence type="ECO:0000256" key="2">
    <source>
        <dbReference type="PROSITE-ProRule" id="PRU00169"/>
    </source>
</evidence>
<proteinExistence type="predicted"/>
<evidence type="ECO:0000259" key="3">
    <source>
        <dbReference type="PROSITE" id="PS50110"/>
    </source>
</evidence>
<dbReference type="RefSeq" id="WP_213671793.1">
    <property type="nucleotide sequence ID" value="NZ_JAHCDA010000004.1"/>
</dbReference>
<dbReference type="InterPro" id="IPR011006">
    <property type="entry name" value="CheY-like_superfamily"/>
</dbReference>
<dbReference type="SMART" id="SM00448">
    <property type="entry name" value="REC"/>
    <property type="match status" value="1"/>
</dbReference>
<evidence type="ECO:0000313" key="4">
    <source>
        <dbReference type="EMBL" id="MBS7813093.1"/>
    </source>
</evidence>
<accession>A0ABS5QKH9</accession>
<name>A0ABS5QKH9_9PROT</name>
<dbReference type="EMBL" id="JAHCDA010000004">
    <property type="protein sequence ID" value="MBS7813093.1"/>
    <property type="molecule type" value="Genomic_DNA"/>
</dbReference>
<dbReference type="PANTHER" id="PTHR44591:SF3">
    <property type="entry name" value="RESPONSE REGULATORY DOMAIN-CONTAINING PROTEIN"/>
    <property type="match status" value="1"/>
</dbReference>
<dbReference type="InterPro" id="IPR001789">
    <property type="entry name" value="Sig_transdc_resp-reg_receiver"/>
</dbReference>
<dbReference type="InterPro" id="IPR050595">
    <property type="entry name" value="Bact_response_regulator"/>
</dbReference>
<sequence length="134" mass="14300">MPAAVPIPQETTAADSGPRTILFVEDEVLIAMIAGEMITDLGYRVIEVGSGSQALKVLASDTPVDLLITDYSMPRMTGGELVKAARALRPGLPVLIASGYSQLPDGGDSELPRLIKPYRPEQLRQEIEKLLAAA</sequence>